<evidence type="ECO:0000256" key="2">
    <source>
        <dbReference type="PROSITE-ProRule" id="PRU00169"/>
    </source>
</evidence>
<organism evidence="4 5">
    <name type="scientific">Qipengyuania gaetbuli</name>
    <dbReference type="NCBI Taxonomy" id="266952"/>
    <lineage>
        <taxon>Bacteria</taxon>
        <taxon>Pseudomonadati</taxon>
        <taxon>Pseudomonadota</taxon>
        <taxon>Alphaproteobacteria</taxon>
        <taxon>Sphingomonadales</taxon>
        <taxon>Erythrobacteraceae</taxon>
        <taxon>Qipengyuania</taxon>
    </lineage>
</organism>
<dbReference type="InterPro" id="IPR011006">
    <property type="entry name" value="CheY-like_superfamily"/>
</dbReference>
<dbReference type="InterPro" id="IPR001789">
    <property type="entry name" value="Sig_transdc_resp-reg_receiver"/>
</dbReference>
<protein>
    <submittedName>
        <fullName evidence="4">Response regulator</fullName>
    </submittedName>
</protein>
<dbReference type="AlphaFoldDB" id="A0A844Y079"/>
<keyword evidence="5" id="KW-1185">Reference proteome</keyword>
<evidence type="ECO:0000313" key="4">
    <source>
        <dbReference type="EMBL" id="MXO51740.1"/>
    </source>
</evidence>
<dbReference type="InterPro" id="IPR050595">
    <property type="entry name" value="Bact_response_regulator"/>
</dbReference>
<proteinExistence type="predicted"/>
<evidence type="ECO:0000313" key="5">
    <source>
        <dbReference type="Proteomes" id="UP000444185"/>
    </source>
</evidence>
<dbReference type="RefSeq" id="WP_160608446.1">
    <property type="nucleotide sequence ID" value="NZ_JAHVHS010000005.1"/>
</dbReference>
<name>A0A844Y079_9SPHN</name>
<dbReference type="Proteomes" id="UP000444185">
    <property type="component" value="Unassembled WGS sequence"/>
</dbReference>
<dbReference type="SUPFAM" id="SSF52172">
    <property type="entry name" value="CheY-like"/>
    <property type="match status" value="1"/>
</dbReference>
<sequence length="118" mass="13084">MSPCSKVLIVDDEALIAFDFEMTLESAGYDVMGPATSLDEAFSMVGNEMPRAAILDIDVNQNPVWPLARQLRSNGTYIVFVSANLHHEELRSEFEQEKRLDKPVSGKDLLAALRPAFA</sequence>
<accession>A0A844Y079</accession>
<dbReference type="PANTHER" id="PTHR44591:SF24">
    <property type="entry name" value="PROTEIN-GLUTAMATE METHYLESTERASE_PROTEIN-GLUTAMINE GLUTAMINASE 1"/>
    <property type="match status" value="1"/>
</dbReference>
<keyword evidence="1 2" id="KW-0597">Phosphoprotein</keyword>
<feature type="domain" description="Response regulatory" evidence="3">
    <location>
        <begin position="6"/>
        <end position="117"/>
    </location>
</feature>
<dbReference type="Gene3D" id="3.40.50.2300">
    <property type="match status" value="1"/>
</dbReference>
<dbReference type="OrthoDB" id="7471842at2"/>
<dbReference type="EMBL" id="WTYF01000004">
    <property type="protein sequence ID" value="MXO51740.1"/>
    <property type="molecule type" value="Genomic_DNA"/>
</dbReference>
<dbReference type="SMART" id="SM00448">
    <property type="entry name" value="REC"/>
    <property type="match status" value="1"/>
</dbReference>
<reference evidence="4 5" key="1">
    <citation type="submission" date="2019-12" db="EMBL/GenBank/DDBJ databases">
        <title>Genomic-based taxomic classification of the family Erythrobacteraceae.</title>
        <authorList>
            <person name="Xu L."/>
        </authorList>
    </citation>
    <scope>NUCLEOTIDE SEQUENCE [LARGE SCALE GENOMIC DNA]</scope>
    <source>
        <strain evidence="4 5">DSM 16225</strain>
    </source>
</reference>
<comment type="caution">
    <text evidence="4">The sequence shown here is derived from an EMBL/GenBank/DDBJ whole genome shotgun (WGS) entry which is preliminary data.</text>
</comment>
<dbReference type="PROSITE" id="PS50110">
    <property type="entry name" value="RESPONSE_REGULATORY"/>
    <property type="match status" value="1"/>
</dbReference>
<dbReference type="PANTHER" id="PTHR44591">
    <property type="entry name" value="STRESS RESPONSE REGULATOR PROTEIN 1"/>
    <property type="match status" value="1"/>
</dbReference>
<evidence type="ECO:0000256" key="1">
    <source>
        <dbReference type="ARBA" id="ARBA00022553"/>
    </source>
</evidence>
<dbReference type="Pfam" id="PF00072">
    <property type="entry name" value="Response_reg"/>
    <property type="match status" value="1"/>
</dbReference>
<gene>
    <name evidence="4" type="ORF">GRI42_10540</name>
</gene>
<dbReference type="GO" id="GO:0000160">
    <property type="term" value="P:phosphorelay signal transduction system"/>
    <property type="evidence" value="ECO:0007669"/>
    <property type="project" value="InterPro"/>
</dbReference>
<feature type="modified residue" description="4-aspartylphosphate" evidence="2">
    <location>
        <position position="56"/>
    </location>
</feature>
<evidence type="ECO:0000259" key="3">
    <source>
        <dbReference type="PROSITE" id="PS50110"/>
    </source>
</evidence>